<dbReference type="PANTHER" id="PTHR36681:SF3">
    <property type="entry name" value="NUCLEAR GTPASE, GERMINAL CENTER-ASSOCIATED, TANDEM DUPLICATE 3"/>
    <property type="match status" value="1"/>
</dbReference>
<dbReference type="Proteomes" id="UP001302745">
    <property type="component" value="Unassembled WGS sequence"/>
</dbReference>
<sequence>MSQPSRPRTPVFRFGESRNPAPTFTVADGWLFESNSAPRRSSAASGRHLSPPSRPGRGIAPRARSSSPQYRFGDSSNHPFTFGDGWVETSPSAFGRLGEELRDALPTTEPLLRPSSASATPTAHQSLFLPTQVNNGGPNGTNTGDNPGPPVFAFGQQQQQQPRDFSLRLLHNATPLPSREPSPQPAETSAALVVPRPRHLRNRDSDVSDVSMVSDLDDGPTTPYDVRTEAAPAHRFFTAEFQSALRAGLGVARDTLAAAEALDSFVEDGGEDLEKLLDDANELCAFEGSDIKTIAVLGDSGEGKSSLINALLGFHGIAKTGDIGSACTSVVTEYRQKTREHTAPITIEVEHLRASAIEEVVHELLWNYRQLYLPGVADHHSSVDNLQHQRESAQAWSALEAAFGHQPEFGEGMLRDMSSEDALERLTAQLVEWSREIEWPESAVDGLWRSTADSAEECVEKTSVFMQNQYWPFTKIIRIYLNAQVLKTGGVLADLPGLQDTNLARVRATHDYLMRCNHIFIVTKISRAVTDQSLQSSLFSVVSNHVPMEWEDSAAQTLKIAVVCTRTEEINIEAARREFCGPGKPIRASVMQDLDAQIDDAKATGNRTLKKTLKQQRNLHLINARSAHVTAGLQRAYAAKAPGGRLDVFCVSNAWYAKHSRKGTNTELIRASGIPALRRFCYGITADAQLREARHFLQAGVFGLVNSLELWVGGRLEGVQGVSLRGDGGGDGGRRVWEVVEGLQDNRHSAWETKAYEEAQPWGKWHWTQYAAFCRNNGEHSTRKLNENWNAKIVWKLRAELNYEWDIVEEEIDAVFDELRAALAGQFDTLRAAVSVVASMPSELRTQLLAGIGARIEGCQYELARARERFARDVKLLRRYVSESSHGSYIVDAMIPTYRAANAESGTGKKERQINIVEGRITDGVLFPSAAIVLRERMDTLLDKRKAQLSEILAQVVEGIKTDIGFVLTSQSHMRTPQHDAGVAADEGRLREVLETLKMLKVRAEDVRRAAAE</sequence>
<gene>
    <name evidence="4" type="ORF">C8A00DRAFT_35109</name>
</gene>
<evidence type="ECO:0000313" key="5">
    <source>
        <dbReference type="Proteomes" id="UP001302745"/>
    </source>
</evidence>
<name>A0AAN6ZVV8_9PEZI</name>
<dbReference type="InterPro" id="IPR045063">
    <property type="entry name" value="Dynamin_N"/>
</dbReference>
<dbReference type="PANTHER" id="PTHR36681">
    <property type="entry name" value="NUCLEAR GTPASE, GERMINAL CENTER-ASSOCIATED, TANDEM DUPLICATE 3"/>
    <property type="match status" value="1"/>
</dbReference>
<keyword evidence="5" id="KW-1185">Reference proteome</keyword>
<protein>
    <submittedName>
        <fullName evidence="4">Uncharacterized protein</fullName>
    </submittedName>
</protein>
<feature type="compositionally biased region" description="Polar residues" evidence="1">
    <location>
        <begin position="64"/>
        <end position="79"/>
    </location>
</feature>
<evidence type="ECO:0000313" key="4">
    <source>
        <dbReference type="EMBL" id="KAK4152198.1"/>
    </source>
</evidence>
<dbReference type="Pfam" id="PF00350">
    <property type="entry name" value="Dynamin_N"/>
    <property type="match status" value="1"/>
</dbReference>
<accession>A0AAN6ZVV8</accession>
<feature type="region of interest" description="Disordered" evidence="1">
    <location>
        <begin position="1"/>
        <end position="22"/>
    </location>
</feature>
<evidence type="ECO:0000259" key="2">
    <source>
        <dbReference type="Pfam" id="PF00350"/>
    </source>
</evidence>
<dbReference type="InterPro" id="IPR056024">
    <property type="entry name" value="DUF7605"/>
</dbReference>
<feature type="domain" description="DUF7605" evidence="3">
    <location>
        <begin position="747"/>
        <end position="927"/>
    </location>
</feature>
<evidence type="ECO:0000259" key="3">
    <source>
        <dbReference type="Pfam" id="PF24564"/>
    </source>
</evidence>
<feature type="compositionally biased region" description="Low complexity" evidence="1">
    <location>
        <begin position="36"/>
        <end position="47"/>
    </location>
</feature>
<feature type="compositionally biased region" description="Low complexity" evidence="1">
    <location>
        <begin position="130"/>
        <end position="146"/>
    </location>
</feature>
<feature type="domain" description="Dynamin N-terminal" evidence="2">
    <location>
        <begin position="294"/>
        <end position="534"/>
    </location>
</feature>
<feature type="region of interest" description="Disordered" evidence="1">
    <location>
        <begin position="201"/>
        <end position="221"/>
    </location>
</feature>
<feature type="region of interest" description="Disordered" evidence="1">
    <location>
        <begin position="129"/>
        <end position="161"/>
    </location>
</feature>
<dbReference type="Gene3D" id="3.40.50.300">
    <property type="entry name" value="P-loop containing nucleotide triphosphate hydrolases"/>
    <property type="match status" value="1"/>
</dbReference>
<evidence type="ECO:0000256" key="1">
    <source>
        <dbReference type="SAM" id="MobiDB-lite"/>
    </source>
</evidence>
<dbReference type="EMBL" id="MU856983">
    <property type="protein sequence ID" value="KAK4152198.1"/>
    <property type="molecule type" value="Genomic_DNA"/>
</dbReference>
<dbReference type="Pfam" id="PF24564">
    <property type="entry name" value="DUF7605"/>
    <property type="match status" value="1"/>
</dbReference>
<organism evidence="4 5">
    <name type="scientific">Chaetomidium leptoderma</name>
    <dbReference type="NCBI Taxonomy" id="669021"/>
    <lineage>
        <taxon>Eukaryota</taxon>
        <taxon>Fungi</taxon>
        <taxon>Dikarya</taxon>
        <taxon>Ascomycota</taxon>
        <taxon>Pezizomycotina</taxon>
        <taxon>Sordariomycetes</taxon>
        <taxon>Sordariomycetidae</taxon>
        <taxon>Sordariales</taxon>
        <taxon>Chaetomiaceae</taxon>
        <taxon>Chaetomidium</taxon>
    </lineage>
</organism>
<reference evidence="4" key="1">
    <citation type="journal article" date="2023" name="Mol. Phylogenet. Evol.">
        <title>Genome-scale phylogeny and comparative genomics of the fungal order Sordariales.</title>
        <authorList>
            <person name="Hensen N."/>
            <person name="Bonometti L."/>
            <person name="Westerberg I."/>
            <person name="Brannstrom I.O."/>
            <person name="Guillou S."/>
            <person name="Cros-Aarteil S."/>
            <person name="Calhoun S."/>
            <person name="Haridas S."/>
            <person name="Kuo A."/>
            <person name="Mondo S."/>
            <person name="Pangilinan J."/>
            <person name="Riley R."/>
            <person name="LaButti K."/>
            <person name="Andreopoulos B."/>
            <person name="Lipzen A."/>
            <person name="Chen C."/>
            <person name="Yan M."/>
            <person name="Daum C."/>
            <person name="Ng V."/>
            <person name="Clum A."/>
            <person name="Steindorff A."/>
            <person name="Ohm R.A."/>
            <person name="Martin F."/>
            <person name="Silar P."/>
            <person name="Natvig D.O."/>
            <person name="Lalanne C."/>
            <person name="Gautier V."/>
            <person name="Ament-Velasquez S.L."/>
            <person name="Kruys A."/>
            <person name="Hutchinson M.I."/>
            <person name="Powell A.J."/>
            <person name="Barry K."/>
            <person name="Miller A.N."/>
            <person name="Grigoriev I.V."/>
            <person name="Debuchy R."/>
            <person name="Gladieux P."/>
            <person name="Hiltunen Thoren M."/>
            <person name="Johannesson H."/>
        </authorList>
    </citation>
    <scope>NUCLEOTIDE SEQUENCE</scope>
    <source>
        <strain evidence="4">CBS 538.74</strain>
    </source>
</reference>
<dbReference type="InterPro" id="IPR027417">
    <property type="entry name" value="P-loop_NTPase"/>
</dbReference>
<feature type="region of interest" description="Disordered" evidence="1">
    <location>
        <begin position="36"/>
        <end position="84"/>
    </location>
</feature>
<dbReference type="SUPFAM" id="SSF52540">
    <property type="entry name" value="P-loop containing nucleoside triphosphate hydrolases"/>
    <property type="match status" value="1"/>
</dbReference>
<proteinExistence type="predicted"/>
<reference evidence="4" key="2">
    <citation type="submission" date="2023-05" db="EMBL/GenBank/DDBJ databases">
        <authorList>
            <consortium name="Lawrence Berkeley National Laboratory"/>
            <person name="Steindorff A."/>
            <person name="Hensen N."/>
            <person name="Bonometti L."/>
            <person name="Westerberg I."/>
            <person name="Brannstrom I.O."/>
            <person name="Guillou S."/>
            <person name="Cros-Aarteil S."/>
            <person name="Calhoun S."/>
            <person name="Haridas S."/>
            <person name="Kuo A."/>
            <person name="Mondo S."/>
            <person name="Pangilinan J."/>
            <person name="Riley R."/>
            <person name="Labutti K."/>
            <person name="Andreopoulos B."/>
            <person name="Lipzen A."/>
            <person name="Chen C."/>
            <person name="Yanf M."/>
            <person name="Daum C."/>
            <person name="Ng V."/>
            <person name="Clum A."/>
            <person name="Ohm R."/>
            <person name="Martin F."/>
            <person name="Silar P."/>
            <person name="Natvig D."/>
            <person name="Lalanne C."/>
            <person name="Gautier V."/>
            <person name="Ament-Velasquez S.L."/>
            <person name="Kruys A."/>
            <person name="Hutchinson M.I."/>
            <person name="Powell A.J."/>
            <person name="Barry K."/>
            <person name="Miller A.N."/>
            <person name="Grigoriev I.V."/>
            <person name="Debuchy R."/>
            <person name="Gladieux P."/>
            <person name="Thoren M.H."/>
            <person name="Johannesson H."/>
        </authorList>
    </citation>
    <scope>NUCLEOTIDE SEQUENCE</scope>
    <source>
        <strain evidence="4">CBS 538.74</strain>
    </source>
</reference>
<dbReference type="AlphaFoldDB" id="A0AAN6ZVV8"/>
<comment type="caution">
    <text evidence="4">The sequence shown here is derived from an EMBL/GenBank/DDBJ whole genome shotgun (WGS) entry which is preliminary data.</text>
</comment>